<evidence type="ECO:0000313" key="2">
    <source>
        <dbReference type="Proteomes" id="UP001314796"/>
    </source>
</evidence>
<dbReference type="RefSeq" id="WP_204403985.1">
    <property type="nucleotide sequence ID" value="NZ_JAFBEE010000024.1"/>
</dbReference>
<dbReference type="EMBL" id="JAFBEE010000024">
    <property type="protein sequence ID" value="MBM7616094.1"/>
    <property type="molecule type" value="Genomic_DNA"/>
</dbReference>
<gene>
    <name evidence="1" type="ORF">JOC73_002670</name>
</gene>
<keyword evidence="1" id="KW-0378">Hydrolase</keyword>
<keyword evidence="1" id="KW-0540">Nuclease</keyword>
<comment type="caution">
    <text evidence="1">The sequence shown here is derived from an EMBL/GenBank/DDBJ whole genome shotgun (WGS) entry which is preliminary data.</text>
</comment>
<sequence>MEKFFCPICGNQLIEEFAIGDICSCCGNESCVDDDILSNELAKFNDEDFLIAGCNKSELKKLTRMPFEVAHRLLRAKWINDGCKWVFNSRNEKPNDWSLEKAKQQLSNINEDIDNYINGIINY</sequence>
<evidence type="ECO:0000313" key="1">
    <source>
        <dbReference type="EMBL" id="MBM7616094.1"/>
    </source>
</evidence>
<name>A0ABS2NT01_9FIRM</name>
<keyword evidence="1" id="KW-0255">Endonuclease</keyword>
<keyword evidence="2" id="KW-1185">Reference proteome</keyword>
<dbReference type="Proteomes" id="UP001314796">
    <property type="component" value="Unassembled WGS sequence"/>
</dbReference>
<protein>
    <submittedName>
        <fullName evidence="1">rRNA maturation endonuclease Nob1</fullName>
    </submittedName>
</protein>
<proteinExistence type="predicted"/>
<reference evidence="1 2" key="1">
    <citation type="submission" date="2021-01" db="EMBL/GenBank/DDBJ databases">
        <title>Genomic Encyclopedia of Type Strains, Phase IV (KMG-IV): sequencing the most valuable type-strain genomes for metagenomic binning, comparative biology and taxonomic classification.</title>
        <authorList>
            <person name="Goeker M."/>
        </authorList>
    </citation>
    <scope>NUCLEOTIDE SEQUENCE [LARGE SCALE GENOMIC DNA]</scope>
    <source>
        <strain evidence="1 2">DSM 25890</strain>
    </source>
</reference>
<dbReference type="GO" id="GO:0004519">
    <property type="term" value="F:endonuclease activity"/>
    <property type="evidence" value="ECO:0007669"/>
    <property type="project" value="UniProtKB-KW"/>
</dbReference>
<accession>A0ABS2NT01</accession>
<organism evidence="1 2">
    <name type="scientific">Alkaliphilus hydrothermalis</name>
    <dbReference type="NCBI Taxonomy" id="1482730"/>
    <lineage>
        <taxon>Bacteria</taxon>
        <taxon>Bacillati</taxon>
        <taxon>Bacillota</taxon>
        <taxon>Clostridia</taxon>
        <taxon>Peptostreptococcales</taxon>
        <taxon>Natronincolaceae</taxon>
        <taxon>Alkaliphilus</taxon>
    </lineage>
</organism>